<dbReference type="GO" id="GO:0004722">
    <property type="term" value="F:protein serine/threonine phosphatase activity"/>
    <property type="evidence" value="ECO:0000318"/>
    <property type="project" value="GO_Central"/>
</dbReference>
<dbReference type="SMART" id="SM00577">
    <property type="entry name" value="CPDc"/>
    <property type="match status" value="1"/>
</dbReference>
<dbReference type="ExpressionAtlas" id="A0A2K2DG79">
    <property type="expression patterns" value="baseline"/>
</dbReference>
<dbReference type="InterPro" id="IPR051658">
    <property type="entry name" value="UBLCP1"/>
</dbReference>
<evidence type="ECO:0000313" key="16">
    <source>
        <dbReference type="EnsemblPlants" id="PNT73288"/>
    </source>
</evidence>
<dbReference type="GO" id="GO:0090364">
    <property type="term" value="P:regulation of proteasome assembly"/>
    <property type="evidence" value="ECO:0000318"/>
    <property type="project" value="GO_Central"/>
</dbReference>
<dbReference type="Proteomes" id="UP000008810">
    <property type="component" value="Chromosome 2"/>
</dbReference>
<dbReference type="GO" id="GO:0046872">
    <property type="term" value="F:metal ion binding"/>
    <property type="evidence" value="ECO:0007669"/>
    <property type="project" value="UniProtKB-KW"/>
</dbReference>
<evidence type="ECO:0000256" key="1">
    <source>
        <dbReference type="ARBA" id="ARBA00001946"/>
    </source>
</evidence>
<name>A0A2K2DG79_BRADI</name>
<evidence type="ECO:0000259" key="13">
    <source>
        <dbReference type="PROSITE" id="PS50053"/>
    </source>
</evidence>
<dbReference type="PROSITE" id="PS50969">
    <property type="entry name" value="FCP1"/>
    <property type="match status" value="1"/>
</dbReference>
<comment type="catalytic activity">
    <reaction evidence="10">
        <text>O-phospho-L-seryl-[protein] + H2O = L-seryl-[protein] + phosphate</text>
        <dbReference type="Rhea" id="RHEA:20629"/>
        <dbReference type="Rhea" id="RHEA-COMP:9863"/>
        <dbReference type="Rhea" id="RHEA-COMP:11604"/>
        <dbReference type="ChEBI" id="CHEBI:15377"/>
        <dbReference type="ChEBI" id="CHEBI:29999"/>
        <dbReference type="ChEBI" id="CHEBI:43474"/>
        <dbReference type="ChEBI" id="CHEBI:83421"/>
        <dbReference type="EC" id="3.1.3.16"/>
    </reaction>
</comment>
<dbReference type="EMBL" id="CM000881">
    <property type="protein sequence ID" value="PNT73288.1"/>
    <property type="molecule type" value="Genomic_DNA"/>
</dbReference>
<dbReference type="CDD" id="cd01813">
    <property type="entry name" value="Ubl_UBLCP1"/>
    <property type="match status" value="1"/>
</dbReference>
<dbReference type="NCBIfam" id="TIGR02245">
    <property type="entry name" value="HAD_IIID1"/>
    <property type="match status" value="1"/>
</dbReference>
<dbReference type="Gene3D" id="3.10.20.90">
    <property type="entry name" value="Phosphatidylinositol 3-kinase Catalytic Subunit, Chain A, domain 1"/>
    <property type="match status" value="1"/>
</dbReference>
<evidence type="ECO:0000313" key="17">
    <source>
        <dbReference type="Proteomes" id="UP000008810"/>
    </source>
</evidence>
<evidence type="ECO:0000256" key="12">
    <source>
        <dbReference type="SAM" id="MobiDB-lite"/>
    </source>
</evidence>
<dbReference type="Pfam" id="PF00240">
    <property type="entry name" value="ubiquitin"/>
    <property type="match status" value="1"/>
</dbReference>
<dbReference type="EC" id="3.1.3.16" evidence="3"/>
<evidence type="ECO:0000313" key="15">
    <source>
        <dbReference type="EMBL" id="PNT73288.1"/>
    </source>
</evidence>
<feature type="region of interest" description="Disordered" evidence="12">
    <location>
        <begin position="1"/>
        <end position="28"/>
    </location>
</feature>
<dbReference type="PROSITE" id="PS50053">
    <property type="entry name" value="UBIQUITIN_2"/>
    <property type="match status" value="1"/>
</dbReference>
<gene>
    <name evidence="15" type="ORF">BRADI_2g56587v3</name>
</gene>
<dbReference type="InterPro" id="IPR036412">
    <property type="entry name" value="HAD-like_sf"/>
</dbReference>
<sequence length="412" mass="47375">MAETSSSSSSAAAPAPAPSSDPAVDPTAIASMAEEAPPEEMTLVVKWSGKEYTVRAAGDDTLGELKMRICEVTDVLPKRQKLLYPRLMLKDDSVLLSSLPLKPSLKFSMIGTVEEEILVDRPDDPEVLDDHELLQDEVTAIKDKDVYRQKLIRRAKQYKVKLLNPCREGKRLLVLDIDYTLFDHKSPAENPLELMRPFLHEFLTAAYAEYDIMIWSATSMKWVQLKMEQLGVLSNPGYKITALLDHMGMITVQSEKHSEKRTFDCKPLGLIWTKFPEYYNENNTIMFDDLRRNFVMNPQNGLVIKPFRQASRNRASDRELIKLTQYLLAIAELEDFSKLDHDRWQSFIEGNGKRHRRRSQKFFCHRVLMRYPPMPLLCFLTANVRHAAWLMHCSTNSSLLLRRKLQVSGQEV</sequence>
<evidence type="ECO:0000256" key="8">
    <source>
        <dbReference type="ARBA" id="ARBA00023242"/>
    </source>
</evidence>
<evidence type="ECO:0000256" key="4">
    <source>
        <dbReference type="ARBA" id="ARBA00022723"/>
    </source>
</evidence>
<evidence type="ECO:0000256" key="2">
    <source>
        <dbReference type="ARBA" id="ARBA00004123"/>
    </source>
</evidence>
<evidence type="ECO:0000256" key="5">
    <source>
        <dbReference type="ARBA" id="ARBA00022801"/>
    </source>
</evidence>
<reference evidence="16" key="3">
    <citation type="submission" date="2018-08" db="UniProtKB">
        <authorList>
            <consortium name="EnsemblPlants"/>
        </authorList>
    </citation>
    <scope>IDENTIFICATION</scope>
    <source>
        <strain evidence="16">cv. Bd21</strain>
    </source>
</reference>
<keyword evidence="5" id="KW-0378">Hydrolase</keyword>
<keyword evidence="6" id="KW-0460">Magnesium</keyword>
<dbReference type="GO" id="GO:0005634">
    <property type="term" value="C:nucleus"/>
    <property type="evidence" value="ECO:0000318"/>
    <property type="project" value="GO_Central"/>
</dbReference>
<dbReference type="EnsemblPlants" id="PNT73288">
    <property type="protein sequence ID" value="PNT73288"/>
    <property type="gene ID" value="BRADI_2g56587v3"/>
</dbReference>
<evidence type="ECO:0000256" key="9">
    <source>
        <dbReference type="ARBA" id="ARBA00032039"/>
    </source>
</evidence>
<proteinExistence type="predicted"/>
<dbReference type="InterPro" id="IPR023214">
    <property type="entry name" value="HAD_sf"/>
</dbReference>
<dbReference type="PANTHER" id="PTHR48493:SF1">
    <property type="entry name" value="UBIQUITIN-LIKE DOMAIN-CONTAINING CTD PHOSPHATASE 1"/>
    <property type="match status" value="1"/>
</dbReference>
<keyword evidence="7" id="KW-0904">Protein phosphatase</keyword>
<dbReference type="Gramene" id="PNT73288">
    <property type="protein sequence ID" value="PNT73288"/>
    <property type="gene ID" value="BRADI_2g56587v3"/>
</dbReference>
<evidence type="ECO:0000256" key="10">
    <source>
        <dbReference type="ARBA" id="ARBA00047761"/>
    </source>
</evidence>
<dbReference type="InterPro" id="IPR029071">
    <property type="entry name" value="Ubiquitin-like_domsf"/>
</dbReference>
<dbReference type="PANTHER" id="PTHR48493">
    <property type="entry name" value="UBIQUITIN-LIKE DOMAIN-CONTAINING CTD PHOSPHATASE 1"/>
    <property type="match status" value="1"/>
</dbReference>
<dbReference type="InParanoid" id="A0A2K2DG79"/>
<dbReference type="OrthoDB" id="1711508at2759"/>
<dbReference type="FunCoup" id="A0A2K2DG79">
    <property type="interactions" value="2435"/>
</dbReference>
<dbReference type="Pfam" id="PF03031">
    <property type="entry name" value="NIF"/>
    <property type="match status" value="1"/>
</dbReference>
<evidence type="ECO:0000256" key="3">
    <source>
        <dbReference type="ARBA" id="ARBA00013081"/>
    </source>
</evidence>
<evidence type="ECO:0000256" key="7">
    <source>
        <dbReference type="ARBA" id="ARBA00022912"/>
    </source>
</evidence>
<evidence type="ECO:0000259" key="14">
    <source>
        <dbReference type="PROSITE" id="PS50969"/>
    </source>
</evidence>
<comment type="catalytic activity">
    <reaction evidence="11">
        <text>O-phospho-L-threonyl-[protein] + H2O = L-threonyl-[protein] + phosphate</text>
        <dbReference type="Rhea" id="RHEA:47004"/>
        <dbReference type="Rhea" id="RHEA-COMP:11060"/>
        <dbReference type="Rhea" id="RHEA-COMP:11605"/>
        <dbReference type="ChEBI" id="CHEBI:15377"/>
        <dbReference type="ChEBI" id="CHEBI:30013"/>
        <dbReference type="ChEBI" id="CHEBI:43474"/>
        <dbReference type="ChEBI" id="CHEBI:61977"/>
        <dbReference type="EC" id="3.1.3.16"/>
    </reaction>
</comment>
<organism evidence="15">
    <name type="scientific">Brachypodium distachyon</name>
    <name type="common">Purple false brome</name>
    <name type="synonym">Trachynia distachya</name>
    <dbReference type="NCBI Taxonomy" id="15368"/>
    <lineage>
        <taxon>Eukaryota</taxon>
        <taxon>Viridiplantae</taxon>
        <taxon>Streptophyta</taxon>
        <taxon>Embryophyta</taxon>
        <taxon>Tracheophyta</taxon>
        <taxon>Spermatophyta</taxon>
        <taxon>Magnoliopsida</taxon>
        <taxon>Liliopsida</taxon>
        <taxon>Poales</taxon>
        <taxon>Poaceae</taxon>
        <taxon>BOP clade</taxon>
        <taxon>Pooideae</taxon>
        <taxon>Stipodae</taxon>
        <taxon>Brachypodieae</taxon>
        <taxon>Brachypodium</taxon>
    </lineage>
</organism>
<keyword evidence="8" id="KW-0539">Nucleus</keyword>
<feature type="domain" description="FCP1 homology" evidence="14">
    <location>
        <begin position="166"/>
        <end position="330"/>
    </location>
</feature>
<comment type="subcellular location">
    <subcellularLocation>
        <location evidence="2">Nucleus</location>
    </subcellularLocation>
</comment>
<dbReference type="AlphaFoldDB" id="A0A2K2DG79"/>
<dbReference type="Gene3D" id="3.40.50.1000">
    <property type="entry name" value="HAD superfamily/HAD-like"/>
    <property type="match status" value="1"/>
</dbReference>
<dbReference type="SMART" id="SM00213">
    <property type="entry name" value="UBQ"/>
    <property type="match status" value="1"/>
</dbReference>
<dbReference type="InterPro" id="IPR011943">
    <property type="entry name" value="HAD-SF_hydro_IIID"/>
</dbReference>
<evidence type="ECO:0000256" key="11">
    <source>
        <dbReference type="ARBA" id="ARBA00048336"/>
    </source>
</evidence>
<feature type="compositionally biased region" description="Low complexity" evidence="12">
    <location>
        <begin position="1"/>
        <end position="23"/>
    </location>
</feature>
<dbReference type="InterPro" id="IPR004274">
    <property type="entry name" value="FCP1_dom"/>
</dbReference>
<dbReference type="SUPFAM" id="SSF56784">
    <property type="entry name" value="HAD-like"/>
    <property type="match status" value="1"/>
</dbReference>
<dbReference type="SUPFAM" id="SSF54236">
    <property type="entry name" value="Ubiquitin-like"/>
    <property type="match status" value="1"/>
</dbReference>
<comment type="cofactor">
    <cofactor evidence="1">
        <name>Mg(2+)</name>
        <dbReference type="ChEBI" id="CHEBI:18420"/>
    </cofactor>
</comment>
<feature type="domain" description="Ubiquitin-like" evidence="13">
    <location>
        <begin position="41"/>
        <end position="103"/>
    </location>
</feature>
<dbReference type="InterPro" id="IPR000626">
    <property type="entry name" value="Ubiquitin-like_dom"/>
</dbReference>
<protein>
    <recommendedName>
        <fullName evidence="3">protein-serine/threonine phosphatase</fullName>
        <ecNumber evidence="3">3.1.3.16</ecNumber>
    </recommendedName>
    <alternativeName>
        <fullName evidence="9">Nuclear proteasome inhibitor UBLCP1</fullName>
    </alternativeName>
</protein>
<evidence type="ECO:0000256" key="6">
    <source>
        <dbReference type="ARBA" id="ARBA00022842"/>
    </source>
</evidence>
<reference evidence="15" key="2">
    <citation type="submission" date="2017-06" db="EMBL/GenBank/DDBJ databases">
        <title>WGS assembly of Brachypodium distachyon.</title>
        <authorList>
            <consortium name="The International Brachypodium Initiative"/>
            <person name="Lucas S."/>
            <person name="Harmon-Smith M."/>
            <person name="Lail K."/>
            <person name="Tice H."/>
            <person name="Grimwood J."/>
            <person name="Bruce D."/>
            <person name="Barry K."/>
            <person name="Shu S."/>
            <person name="Lindquist E."/>
            <person name="Wang M."/>
            <person name="Pitluck S."/>
            <person name="Vogel J.P."/>
            <person name="Garvin D.F."/>
            <person name="Mockler T.C."/>
            <person name="Schmutz J."/>
            <person name="Rokhsar D."/>
            <person name="Bevan M.W."/>
        </authorList>
    </citation>
    <scope>NUCLEOTIDE SEQUENCE</scope>
    <source>
        <strain evidence="15">Bd21</strain>
    </source>
</reference>
<keyword evidence="17" id="KW-1185">Reference proteome</keyword>
<accession>A0A2K2DG79</accession>
<keyword evidence="4" id="KW-0479">Metal-binding</keyword>
<reference evidence="15 16" key="1">
    <citation type="journal article" date="2010" name="Nature">
        <title>Genome sequencing and analysis of the model grass Brachypodium distachyon.</title>
        <authorList>
            <consortium name="International Brachypodium Initiative"/>
        </authorList>
    </citation>
    <scope>NUCLEOTIDE SEQUENCE [LARGE SCALE GENOMIC DNA]</scope>
    <source>
        <strain evidence="15 16">Bd21</strain>
    </source>
</reference>